<name>A0A9P3FG61_9PEZI</name>
<dbReference type="Proteomes" id="UP000825890">
    <property type="component" value="Unassembled WGS sequence"/>
</dbReference>
<reference evidence="2 3" key="1">
    <citation type="submission" date="2021-01" db="EMBL/GenBank/DDBJ databases">
        <title>Cercospora kikuchii MAFF 305040 whole genome shotgun sequence.</title>
        <authorList>
            <person name="Kashiwa T."/>
            <person name="Suzuki T."/>
        </authorList>
    </citation>
    <scope>NUCLEOTIDE SEQUENCE [LARGE SCALE GENOMIC DNA]</scope>
    <source>
        <strain evidence="2 3">MAFF 305040</strain>
    </source>
</reference>
<feature type="region of interest" description="Disordered" evidence="1">
    <location>
        <begin position="155"/>
        <end position="219"/>
    </location>
</feature>
<evidence type="ECO:0000313" key="3">
    <source>
        <dbReference type="Proteomes" id="UP000825890"/>
    </source>
</evidence>
<feature type="region of interest" description="Disordered" evidence="1">
    <location>
        <begin position="366"/>
        <end position="403"/>
    </location>
</feature>
<dbReference type="EMBL" id="BOLY01000003">
    <property type="protein sequence ID" value="GIZ41534.1"/>
    <property type="molecule type" value="Genomic_DNA"/>
</dbReference>
<feature type="compositionally biased region" description="Polar residues" evidence="1">
    <location>
        <begin position="446"/>
        <end position="479"/>
    </location>
</feature>
<sequence length="540" mass="59128">MAHLALFHGGVSRNCSRCSAHFLSIPGGGALCDQCLHFNTTSAQQQSYQSLDFSVQVPQLPLQECICGNSFLEWKGHLSHIGLCPGCTRSLRDIDAHQRVGAAFDRSFPYYPSDFQEKLVLLEFRGEVTPTLLAEKKQRAIEFRQEQHAAFQRRRHQQSQYFQTPPVGPSTPRVNTAQQHSRSNPQMSPPQLTYHTHVTPVHTPPTHFHSPAHPTQTDGARLGQFQSATRGAHTVGSTPFPSHFRPAYLGANASRTQSQSPSPAAHATVNVPRGLDGNGAQLAAVRAQKRHELERAQQPRFSSNARSTPTAASSSGITKAKPGRLICSLCKKDKPIVKDRNDGRFCTPCFKDLCRQGDQLRTLAEQEKQQKQQEQHVNQLQTPNSAERASAPSTSQPQTPVPIQSVIATPSTSSSMSAIPSRCLSEYARSQPQTPNLALSVAITPATTPSLSEPDPQEQQSSRSHTPTPSQRPTNMTTGQAQSSDISSDAQDNQITIPGFSQATVDEAIREDMLGLLVAVHKIREEEAARRSSDQGYLVQ</sequence>
<protein>
    <submittedName>
        <fullName evidence="2">Uncharacterized protein</fullName>
    </submittedName>
</protein>
<dbReference type="OrthoDB" id="3645925at2759"/>
<comment type="caution">
    <text evidence="2">The sequence shown here is derived from an EMBL/GenBank/DDBJ whole genome shotgun (WGS) entry which is preliminary data.</text>
</comment>
<feature type="compositionally biased region" description="Low complexity" evidence="1">
    <location>
        <begin position="195"/>
        <end position="207"/>
    </location>
</feature>
<dbReference type="GeneID" id="68290410"/>
<feature type="compositionally biased region" description="Polar residues" evidence="1">
    <location>
        <begin position="376"/>
        <end position="402"/>
    </location>
</feature>
<feature type="region of interest" description="Disordered" evidence="1">
    <location>
        <begin position="253"/>
        <end position="318"/>
    </location>
</feature>
<feature type="compositionally biased region" description="Polar residues" evidence="1">
    <location>
        <begin position="299"/>
        <end position="317"/>
    </location>
</feature>
<feature type="region of interest" description="Disordered" evidence="1">
    <location>
        <begin position="446"/>
        <end position="492"/>
    </location>
</feature>
<keyword evidence="3" id="KW-1185">Reference proteome</keyword>
<evidence type="ECO:0000256" key="1">
    <source>
        <dbReference type="SAM" id="MobiDB-lite"/>
    </source>
</evidence>
<dbReference type="RefSeq" id="XP_044656021.1">
    <property type="nucleotide sequence ID" value="XM_044800086.1"/>
</dbReference>
<gene>
    <name evidence="2" type="ORF">CKM354_000483500</name>
</gene>
<proteinExistence type="predicted"/>
<evidence type="ECO:0000313" key="2">
    <source>
        <dbReference type="EMBL" id="GIZ41534.1"/>
    </source>
</evidence>
<feature type="compositionally biased region" description="Polar residues" evidence="1">
    <location>
        <begin position="253"/>
        <end position="262"/>
    </location>
</feature>
<organism evidence="2 3">
    <name type="scientific">Cercospora kikuchii</name>
    <dbReference type="NCBI Taxonomy" id="84275"/>
    <lineage>
        <taxon>Eukaryota</taxon>
        <taxon>Fungi</taxon>
        <taxon>Dikarya</taxon>
        <taxon>Ascomycota</taxon>
        <taxon>Pezizomycotina</taxon>
        <taxon>Dothideomycetes</taxon>
        <taxon>Dothideomycetidae</taxon>
        <taxon>Mycosphaerellales</taxon>
        <taxon>Mycosphaerellaceae</taxon>
        <taxon>Cercospora</taxon>
    </lineage>
</organism>
<accession>A0A9P3FG61</accession>
<feature type="compositionally biased region" description="Low complexity" evidence="1">
    <location>
        <begin position="480"/>
        <end position="492"/>
    </location>
</feature>
<dbReference type="AlphaFoldDB" id="A0A9P3FG61"/>
<feature type="compositionally biased region" description="Polar residues" evidence="1">
    <location>
        <begin position="172"/>
        <end position="194"/>
    </location>
</feature>